<dbReference type="Proteomes" id="UP000315369">
    <property type="component" value="Unassembled WGS sequence"/>
</dbReference>
<gene>
    <name evidence="1" type="ORF">FJV41_46720</name>
</gene>
<accession>A0A540WJ40</accession>
<evidence type="ECO:0008006" key="3">
    <source>
        <dbReference type="Google" id="ProtNLM"/>
    </source>
</evidence>
<keyword evidence="2" id="KW-1185">Reference proteome</keyword>
<reference evidence="1 2" key="1">
    <citation type="submission" date="2019-06" db="EMBL/GenBank/DDBJ databases">
        <authorList>
            <person name="Livingstone P."/>
            <person name="Whitworth D."/>
        </authorList>
    </citation>
    <scope>NUCLEOTIDE SEQUENCE [LARGE SCALE GENOMIC DNA]</scope>
    <source>
        <strain evidence="1 2">AM401</strain>
    </source>
</reference>
<proteinExistence type="predicted"/>
<dbReference type="EMBL" id="VIFM01000400">
    <property type="protein sequence ID" value="TQF09035.1"/>
    <property type="molecule type" value="Genomic_DNA"/>
</dbReference>
<comment type="caution">
    <text evidence="1">The sequence shown here is derived from an EMBL/GenBank/DDBJ whole genome shotgun (WGS) entry which is preliminary data.</text>
</comment>
<protein>
    <recommendedName>
        <fullName evidence="3">Peptidase MA-like domain-containing protein</fullName>
    </recommendedName>
</protein>
<evidence type="ECO:0000313" key="2">
    <source>
        <dbReference type="Proteomes" id="UP000315369"/>
    </source>
</evidence>
<organism evidence="1 2">
    <name type="scientific">Myxococcus llanfairpwllgwyngyllgogerychwyrndrobwllllantysiliogogogochensis</name>
    <dbReference type="NCBI Taxonomy" id="2590453"/>
    <lineage>
        <taxon>Bacteria</taxon>
        <taxon>Pseudomonadati</taxon>
        <taxon>Myxococcota</taxon>
        <taxon>Myxococcia</taxon>
        <taxon>Myxococcales</taxon>
        <taxon>Cystobacterineae</taxon>
        <taxon>Myxococcaceae</taxon>
        <taxon>Myxococcus</taxon>
    </lineage>
</organism>
<dbReference type="PROSITE" id="PS51257">
    <property type="entry name" value="PROKAR_LIPOPROTEIN"/>
    <property type="match status" value="1"/>
</dbReference>
<feature type="non-terminal residue" evidence="1">
    <location>
        <position position="298"/>
    </location>
</feature>
<dbReference type="OrthoDB" id="5380397at2"/>
<dbReference type="AlphaFoldDB" id="A0A540WJ40"/>
<sequence>MRRQGSLGQALVLLVLGFLAGCSAPRRTTMDVPTDAMRRPGTPTASGARITLEFQPRDSDAATQVRLAVERALPRMARWGTFDDSVAIIIHPNHAALERAANRPDHDFLRAWARYEQIELQSPRTWTLLGASQAQVDELLLHELTHSLMYQVASDRLGWTRKRIPLWFREGMASYTAEQGYRVTSLEDLARYWSTHPRADPLAQADTLYRRESDIVYGAAHHAFTFLARRYGEPVVRGILHAMSQGPDFAEAFTQAVGLSPDTFLQDFRRYIQWRGFKGGRQLRLAPPPTPEPLGIPP</sequence>
<name>A0A540WJ40_9BACT</name>
<evidence type="ECO:0000313" key="1">
    <source>
        <dbReference type="EMBL" id="TQF09035.1"/>
    </source>
</evidence>